<dbReference type="InterPro" id="IPR013099">
    <property type="entry name" value="K_chnl_dom"/>
</dbReference>
<evidence type="ECO:0000313" key="12">
    <source>
        <dbReference type="EMBL" id="KAH7530036.1"/>
    </source>
</evidence>
<evidence type="ECO:0000256" key="8">
    <source>
        <dbReference type="ARBA" id="ARBA00023136"/>
    </source>
</evidence>
<keyword evidence="5" id="KW-0106">Calcium</keyword>
<feature type="transmembrane region" description="Helical" evidence="10">
    <location>
        <begin position="250"/>
        <end position="270"/>
    </location>
</feature>
<dbReference type="Gene3D" id="1.10.287.70">
    <property type="match status" value="2"/>
</dbReference>
<dbReference type="InterPro" id="IPR003280">
    <property type="entry name" value="2pore_dom_K_chnl"/>
</dbReference>
<dbReference type="PANTHER" id="PTHR11003">
    <property type="entry name" value="POTASSIUM CHANNEL, SUBFAMILY K"/>
    <property type="match status" value="1"/>
</dbReference>
<keyword evidence="7" id="KW-0406">Ion transport</keyword>
<evidence type="ECO:0000259" key="11">
    <source>
        <dbReference type="Pfam" id="PF07885"/>
    </source>
</evidence>
<sequence length="413" mass="46676">MTLQLCSSSTPILLSTFYFRGRNQLPQFVSFLSTKVVEFGSNLYNEDSKKHLKRFVGHFGLMAHDDDDPRESLLQDKATPLPNFNEKSALQRRRFWRCRSAPVSENFCPEQNDIQSLQNFGYAYTKQEIGIKQVCLFLVAYLGVGTLCFFLIGNQIKGVKTNRILDAIYFCVVTMTTVGYGDLVPHSTLAKVLACIYVFTGMAFGGLILGKAADYLVEKQQILMVKAMHMHEKVSPAEILKEVETHKVKYKFLMSAVILVVLIIAGTVFLSNVENLKFIDAFYCVCSTMTTLGYGDKSFSTSAGRVFAVFWILSSTICLAQFFLYLTELYTEKRQRSLIKWVLTRQLTFSDLEAADLDHDKAVSAAEFVLYKLKEMGKISKEDISPLMERFQKLDMDHSGALTATDIMLSQVS</sequence>
<proteinExistence type="inferred from homology"/>
<comment type="subcellular location">
    <subcellularLocation>
        <location evidence="1">Membrane</location>
        <topology evidence="1">Multi-pass membrane protein</topology>
    </subcellularLocation>
</comment>
<keyword evidence="4 10" id="KW-0812">Transmembrane</keyword>
<evidence type="ECO:0000256" key="5">
    <source>
        <dbReference type="ARBA" id="ARBA00022837"/>
    </source>
</evidence>
<dbReference type="PANTHER" id="PTHR11003:SF271">
    <property type="entry name" value="TWO-PORE POTASSIUM CHANNEL 1-LIKE"/>
    <property type="match status" value="1"/>
</dbReference>
<dbReference type="SUPFAM" id="SSF81324">
    <property type="entry name" value="Voltage-gated potassium channels"/>
    <property type="match status" value="2"/>
</dbReference>
<keyword evidence="6 10" id="KW-1133">Transmembrane helix</keyword>
<dbReference type="InterPro" id="IPR011992">
    <property type="entry name" value="EF-hand-dom_pair"/>
</dbReference>
<feature type="transmembrane region" description="Helical" evidence="10">
    <location>
        <begin position="306"/>
        <end position="326"/>
    </location>
</feature>
<dbReference type="PRINTS" id="PR01333">
    <property type="entry name" value="2POREKCHANEL"/>
</dbReference>
<feature type="transmembrane region" description="Helical" evidence="10">
    <location>
        <begin position="189"/>
        <end position="210"/>
    </location>
</feature>
<comment type="caution">
    <text evidence="12">The sequence shown here is derived from an EMBL/GenBank/DDBJ whole genome shotgun (WGS) entry which is preliminary data.</text>
</comment>
<accession>A0ABQ8H056</accession>
<dbReference type="SUPFAM" id="SSF47473">
    <property type="entry name" value="EF-hand"/>
    <property type="match status" value="1"/>
</dbReference>
<evidence type="ECO:0000256" key="6">
    <source>
        <dbReference type="ARBA" id="ARBA00022989"/>
    </source>
</evidence>
<keyword evidence="13" id="KW-1185">Reference proteome</keyword>
<keyword evidence="9" id="KW-0407">Ion channel</keyword>
<evidence type="ECO:0000256" key="2">
    <source>
        <dbReference type="ARBA" id="ARBA00010159"/>
    </source>
</evidence>
<dbReference type="EMBL" id="JAFEMO010000047">
    <property type="protein sequence ID" value="KAH7530036.1"/>
    <property type="molecule type" value="Genomic_DNA"/>
</dbReference>
<gene>
    <name evidence="12" type="ORF">JRO89_XSUnG0026500</name>
</gene>
<feature type="domain" description="Potassium channel" evidence="11">
    <location>
        <begin position="258"/>
        <end position="331"/>
    </location>
</feature>
<name>A0ABQ8H056_9ROSI</name>
<dbReference type="PROSITE" id="PS00018">
    <property type="entry name" value="EF_HAND_1"/>
    <property type="match status" value="1"/>
</dbReference>
<evidence type="ECO:0000256" key="9">
    <source>
        <dbReference type="ARBA" id="ARBA00023303"/>
    </source>
</evidence>
<evidence type="ECO:0000256" key="4">
    <source>
        <dbReference type="ARBA" id="ARBA00022692"/>
    </source>
</evidence>
<protein>
    <recommendedName>
        <fullName evidence="11">Potassium channel domain-containing protein</fullName>
    </recommendedName>
</protein>
<evidence type="ECO:0000256" key="1">
    <source>
        <dbReference type="ARBA" id="ARBA00004141"/>
    </source>
</evidence>
<keyword evidence="3" id="KW-0813">Transport</keyword>
<feature type="transmembrane region" description="Helical" evidence="10">
    <location>
        <begin position="136"/>
        <end position="152"/>
    </location>
</feature>
<dbReference type="InterPro" id="IPR018247">
    <property type="entry name" value="EF_Hand_1_Ca_BS"/>
</dbReference>
<evidence type="ECO:0000313" key="13">
    <source>
        <dbReference type="Proteomes" id="UP000827721"/>
    </source>
</evidence>
<comment type="similarity">
    <text evidence="2">Belongs to the two pore domain potassium channel (TC 1.A.1.7) family.</text>
</comment>
<organism evidence="12 13">
    <name type="scientific">Xanthoceras sorbifolium</name>
    <dbReference type="NCBI Taxonomy" id="99658"/>
    <lineage>
        <taxon>Eukaryota</taxon>
        <taxon>Viridiplantae</taxon>
        <taxon>Streptophyta</taxon>
        <taxon>Embryophyta</taxon>
        <taxon>Tracheophyta</taxon>
        <taxon>Spermatophyta</taxon>
        <taxon>Magnoliopsida</taxon>
        <taxon>eudicotyledons</taxon>
        <taxon>Gunneridae</taxon>
        <taxon>Pentapetalae</taxon>
        <taxon>rosids</taxon>
        <taxon>malvids</taxon>
        <taxon>Sapindales</taxon>
        <taxon>Sapindaceae</taxon>
        <taxon>Xanthoceroideae</taxon>
        <taxon>Xanthoceras</taxon>
    </lineage>
</organism>
<keyword evidence="8 10" id="KW-0472">Membrane</keyword>
<evidence type="ECO:0000256" key="3">
    <source>
        <dbReference type="ARBA" id="ARBA00022448"/>
    </source>
</evidence>
<feature type="domain" description="Potassium channel" evidence="11">
    <location>
        <begin position="137"/>
        <end position="217"/>
    </location>
</feature>
<reference evidence="12 13" key="1">
    <citation type="submission" date="2021-02" db="EMBL/GenBank/DDBJ databases">
        <title>Plant Genome Project.</title>
        <authorList>
            <person name="Zhang R.-G."/>
        </authorList>
    </citation>
    <scope>NUCLEOTIDE SEQUENCE [LARGE SCALE GENOMIC DNA]</scope>
    <source>
        <tissue evidence="12">Leaves</tissue>
    </source>
</reference>
<evidence type="ECO:0000256" key="7">
    <source>
        <dbReference type="ARBA" id="ARBA00023065"/>
    </source>
</evidence>
<dbReference type="Pfam" id="PF07885">
    <property type="entry name" value="Ion_trans_2"/>
    <property type="match status" value="2"/>
</dbReference>
<evidence type="ECO:0000256" key="10">
    <source>
        <dbReference type="SAM" id="Phobius"/>
    </source>
</evidence>
<dbReference type="Proteomes" id="UP000827721">
    <property type="component" value="Unassembled WGS sequence"/>
</dbReference>